<dbReference type="InterPro" id="IPR036388">
    <property type="entry name" value="WH-like_DNA-bd_sf"/>
</dbReference>
<dbReference type="Pfam" id="PF05043">
    <property type="entry name" value="Mga"/>
    <property type="match status" value="1"/>
</dbReference>
<dbReference type="STRING" id="317735.RU98_GL000875"/>
<dbReference type="InterPro" id="IPR007737">
    <property type="entry name" value="Mga_HTH"/>
</dbReference>
<dbReference type="InterPro" id="IPR050661">
    <property type="entry name" value="BglG_antiterminators"/>
</dbReference>
<keyword evidence="1" id="KW-0805">Transcription regulation</keyword>
<evidence type="ECO:0000256" key="2">
    <source>
        <dbReference type="ARBA" id="ARBA00023163"/>
    </source>
</evidence>
<accession>R3WRJ7</accession>
<comment type="caution">
    <text evidence="4">The sequence shown here is derived from an EMBL/GenBank/DDBJ whole genome shotgun (WGS) entry which is preliminary data.</text>
</comment>
<evidence type="ECO:0000313" key="5">
    <source>
        <dbReference type="Proteomes" id="UP000013840"/>
    </source>
</evidence>
<proteinExistence type="predicted"/>
<dbReference type="OrthoDB" id="2188960at2"/>
<dbReference type="PATRIC" id="fig|1158612.3.peg.459"/>
<sequence>MLYEELMMDSGMLTKFKLFKRITQINQSDISITQLADELSLNYQQTFIIITEINNDLTKIISTHPSILHKAGKMDSTRLIVTIDEYRYFLLKKSVPFQYILYFLNHDSPNINDFCDRYYVSRSTVSRKMLPLKKHVKQFNLRFTYTEANLTGDERAVRVALFDALWLGTRGTVWPFKSVAFEDAEKLANAFSEYFPLSRTYLGAKELTYFAAIFLCRTRRKIFVCYDDRYDFLMMDNPYYDFERLNKELGPIQALPPKESKGESSFIFFLAHYAPFYTLEDDASLFQTLHDFSTRPNPVYELVQEFLDYAKVNIFKKEPEALDKSIIIGNLLNITFTFFVLRQPYPNLQKLVELPGKRKKADELLESKIQTFFDAKSKEKEYKFIYTIKNPLVKAFKNVLLPVYDKPKHSEHLIVGVAFEHNFLLVRRIYQFLNDLGFVDSAPYQEALTEQYDLVISSSLLPRKKYPELPLYFWDLSYGEEGLADLYRTLQQLFENKNIIQD</sequence>
<name>R3WRJ7_9ENTE</name>
<dbReference type="eggNOG" id="COG3711">
    <property type="taxonomic scope" value="Bacteria"/>
</dbReference>
<evidence type="ECO:0000313" key="4">
    <source>
        <dbReference type="EMBL" id="EOL50461.1"/>
    </source>
</evidence>
<dbReference type="RefSeq" id="WP_010770637.1">
    <property type="nucleotide sequence ID" value="NZ_KB946332.1"/>
</dbReference>
<reference evidence="4 5" key="1">
    <citation type="submission" date="2013-02" db="EMBL/GenBank/DDBJ databases">
        <title>The Genome Sequence of Enterococcus caccae BAA-1240.</title>
        <authorList>
            <consortium name="The Broad Institute Genome Sequencing Platform"/>
            <consortium name="The Broad Institute Genome Sequencing Center for Infectious Disease"/>
            <person name="Earl A.M."/>
            <person name="Gilmore M.S."/>
            <person name="Lebreton F."/>
            <person name="Walker B."/>
            <person name="Young S.K."/>
            <person name="Zeng Q."/>
            <person name="Gargeya S."/>
            <person name="Fitzgerald M."/>
            <person name="Haas B."/>
            <person name="Abouelleil A."/>
            <person name="Alvarado L."/>
            <person name="Arachchi H.M."/>
            <person name="Berlin A.M."/>
            <person name="Chapman S.B."/>
            <person name="Dewar J."/>
            <person name="Goldberg J."/>
            <person name="Griggs A."/>
            <person name="Gujja S."/>
            <person name="Hansen M."/>
            <person name="Howarth C."/>
            <person name="Imamovic A."/>
            <person name="Larimer J."/>
            <person name="McCowan C."/>
            <person name="Murphy C."/>
            <person name="Neiman D."/>
            <person name="Pearson M."/>
            <person name="Priest M."/>
            <person name="Roberts A."/>
            <person name="Saif S."/>
            <person name="Shea T."/>
            <person name="Sisk P."/>
            <person name="Sykes S."/>
            <person name="Wortman J."/>
            <person name="Nusbaum C."/>
            <person name="Birren B."/>
        </authorList>
    </citation>
    <scope>NUCLEOTIDE SEQUENCE [LARGE SCALE GENOMIC DNA]</scope>
    <source>
        <strain evidence="4 5">ATCC BAA-1240</strain>
    </source>
</reference>
<evidence type="ECO:0000256" key="1">
    <source>
        <dbReference type="ARBA" id="ARBA00023015"/>
    </source>
</evidence>
<dbReference type="EMBL" id="AJAU01000005">
    <property type="protein sequence ID" value="EOL50461.1"/>
    <property type="molecule type" value="Genomic_DNA"/>
</dbReference>
<keyword evidence="5" id="KW-1185">Reference proteome</keyword>
<protein>
    <recommendedName>
        <fullName evidence="3">Mga helix-turn-helix domain-containing protein</fullName>
    </recommendedName>
</protein>
<dbReference type="PANTHER" id="PTHR30185">
    <property type="entry name" value="CRYPTIC BETA-GLUCOSIDE BGL OPERON ANTITERMINATOR"/>
    <property type="match status" value="1"/>
</dbReference>
<dbReference type="Proteomes" id="UP000013840">
    <property type="component" value="Unassembled WGS sequence"/>
</dbReference>
<keyword evidence="2" id="KW-0804">Transcription</keyword>
<dbReference type="AlphaFoldDB" id="R3WRJ7"/>
<organism evidence="4 5">
    <name type="scientific">Enterococcus caccae ATCC BAA-1240</name>
    <dbReference type="NCBI Taxonomy" id="1158612"/>
    <lineage>
        <taxon>Bacteria</taxon>
        <taxon>Bacillati</taxon>
        <taxon>Bacillota</taxon>
        <taxon>Bacilli</taxon>
        <taxon>Lactobacillales</taxon>
        <taxon>Enterococcaceae</taxon>
        <taxon>Enterococcus</taxon>
    </lineage>
</organism>
<feature type="domain" description="Mga helix-turn-helix" evidence="3">
    <location>
        <begin position="87"/>
        <end position="160"/>
    </location>
</feature>
<dbReference type="PANTHER" id="PTHR30185:SF12">
    <property type="entry name" value="TRANSCRIPTIONAL REGULATOR MANR"/>
    <property type="match status" value="1"/>
</dbReference>
<dbReference type="Gene3D" id="1.10.10.10">
    <property type="entry name" value="Winged helix-like DNA-binding domain superfamily/Winged helix DNA-binding domain"/>
    <property type="match status" value="1"/>
</dbReference>
<gene>
    <name evidence="4" type="ORF">UC7_00454</name>
</gene>
<evidence type="ECO:0000259" key="3">
    <source>
        <dbReference type="Pfam" id="PF05043"/>
    </source>
</evidence>